<dbReference type="Proteomes" id="UP000004110">
    <property type="component" value="Unassembled WGS sequence"/>
</dbReference>
<keyword evidence="2" id="KW-1185">Reference proteome</keyword>
<name>A0ABC9N697_BACUC</name>
<organism evidence="1 2">
    <name type="scientific">Bacteroides uniformis (strain ATCC 8492 / DSM 6597 / CCUG 4942 / CIP 103695 / JCM 5828 / KCTC 5204 / NCTC 13054 / VPI 0061)</name>
    <dbReference type="NCBI Taxonomy" id="411479"/>
    <lineage>
        <taxon>Bacteria</taxon>
        <taxon>Pseudomonadati</taxon>
        <taxon>Bacteroidota</taxon>
        <taxon>Bacteroidia</taxon>
        <taxon>Bacteroidales</taxon>
        <taxon>Bacteroidaceae</taxon>
        <taxon>Bacteroides</taxon>
    </lineage>
</organism>
<evidence type="ECO:0000313" key="2">
    <source>
        <dbReference type="Proteomes" id="UP000004110"/>
    </source>
</evidence>
<dbReference type="EMBL" id="AAYH02000048">
    <property type="protein sequence ID" value="EDO52183.1"/>
    <property type="molecule type" value="Genomic_DNA"/>
</dbReference>
<accession>A0ABC9N697</accession>
<evidence type="ECO:0000313" key="1">
    <source>
        <dbReference type="EMBL" id="EDO52183.1"/>
    </source>
</evidence>
<evidence type="ECO:0008006" key="3">
    <source>
        <dbReference type="Google" id="ProtNLM"/>
    </source>
</evidence>
<proteinExistence type="predicted"/>
<dbReference type="AlphaFoldDB" id="A0ABC9N697"/>
<reference evidence="1" key="2">
    <citation type="submission" date="2013-11" db="EMBL/GenBank/DDBJ databases">
        <title>Draft genome sequence of Bacteroides uniformis (ATCC 8492).</title>
        <authorList>
            <person name="Sudarsanam P."/>
            <person name="Ley R."/>
            <person name="Guruge J."/>
            <person name="Turnbaugh P.J."/>
            <person name="Mahowald M."/>
            <person name="Liep D."/>
            <person name="Gordon J."/>
        </authorList>
    </citation>
    <scope>NUCLEOTIDE SEQUENCE</scope>
    <source>
        <strain evidence="1">ATCC 8492</strain>
    </source>
</reference>
<protein>
    <recommendedName>
        <fullName evidence="3">Lipoprotein</fullName>
    </recommendedName>
</protein>
<gene>
    <name evidence="1" type="ORF">BACUNI_03794</name>
</gene>
<comment type="caution">
    <text evidence="1">The sequence shown here is derived from an EMBL/GenBank/DDBJ whole genome shotgun (WGS) entry which is preliminary data.</text>
</comment>
<reference evidence="1" key="1">
    <citation type="submission" date="2007-06" db="EMBL/GenBank/DDBJ databases">
        <authorList>
            <person name="Fulton L."/>
            <person name="Clifton S."/>
            <person name="Fulton B."/>
            <person name="Xu J."/>
            <person name="Minx P."/>
            <person name="Pepin K.H."/>
            <person name="Johnson M."/>
            <person name="Thiruvilangam P."/>
            <person name="Bhonagiri V."/>
            <person name="Nash W.E."/>
            <person name="Mardis E.R."/>
            <person name="Wilson R.K."/>
        </authorList>
    </citation>
    <scope>NUCLEOTIDE SEQUENCE [LARGE SCALE GENOMIC DNA]</scope>
    <source>
        <strain evidence="1">ATCC 8492</strain>
    </source>
</reference>
<sequence length="36" mass="4413">MMHKNNEKLAFYLISLQLSLYCVYFADTNTFRYFNI</sequence>